<gene>
    <name evidence="1" type="ORF">ADIS_4664</name>
</gene>
<keyword evidence="2" id="KW-1185">Reference proteome</keyword>
<dbReference type="SUPFAM" id="SSF53649">
    <property type="entry name" value="Alkaline phosphatase-like"/>
    <property type="match status" value="1"/>
</dbReference>
<evidence type="ECO:0000313" key="1">
    <source>
        <dbReference type="EMBL" id="EON74970.1"/>
    </source>
</evidence>
<dbReference type="Gene3D" id="3.30.1120.10">
    <property type="match status" value="1"/>
</dbReference>
<dbReference type="EMBL" id="AQHR01000114">
    <property type="protein sequence ID" value="EON74970.1"/>
    <property type="molecule type" value="Genomic_DNA"/>
</dbReference>
<accession>R7ZLJ8</accession>
<reference evidence="1 2" key="1">
    <citation type="submission" date="2013-02" db="EMBL/GenBank/DDBJ databases">
        <title>A novel strain isolated from Lonar lake, Maharashtra, India.</title>
        <authorList>
            <person name="Singh A."/>
        </authorList>
    </citation>
    <scope>NUCLEOTIDE SEQUENCE [LARGE SCALE GENOMIC DNA]</scope>
    <source>
        <strain evidence="1 2">AK24</strain>
    </source>
</reference>
<evidence type="ECO:0000313" key="2">
    <source>
        <dbReference type="Proteomes" id="UP000013909"/>
    </source>
</evidence>
<sequence>MQLYNLENDPAERQNIIESHPDKAHELKSLLTAYIRNGRSTLGTPQKNDGPEFWDQLQWMTE</sequence>
<dbReference type="Proteomes" id="UP000013909">
    <property type="component" value="Unassembled WGS sequence"/>
</dbReference>
<evidence type="ECO:0008006" key="3">
    <source>
        <dbReference type="Google" id="ProtNLM"/>
    </source>
</evidence>
<dbReference type="InterPro" id="IPR017850">
    <property type="entry name" value="Alkaline_phosphatase_core_sf"/>
</dbReference>
<dbReference type="AlphaFoldDB" id="R7ZLJ8"/>
<name>R7ZLJ8_9BACT</name>
<dbReference type="STRING" id="1232681.ADIS_4664"/>
<protein>
    <recommendedName>
        <fullName evidence="3">Arylsulfatase</fullName>
    </recommendedName>
</protein>
<organism evidence="1 2">
    <name type="scientific">Lunatimonas lonarensis</name>
    <dbReference type="NCBI Taxonomy" id="1232681"/>
    <lineage>
        <taxon>Bacteria</taxon>
        <taxon>Pseudomonadati</taxon>
        <taxon>Bacteroidota</taxon>
        <taxon>Cytophagia</taxon>
        <taxon>Cytophagales</taxon>
        <taxon>Cyclobacteriaceae</taxon>
    </lineage>
</organism>
<proteinExistence type="predicted"/>
<comment type="caution">
    <text evidence="1">The sequence shown here is derived from an EMBL/GenBank/DDBJ whole genome shotgun (WGS) entry which is preliminary data.</text>
</comment>